<dbReference type="EMBL" id="WFLN01000007">
    <property type="protein sequence ID" value="KAB8029720.1"/>
    <property type="molecule type" value="Genomic_DNA"/>
</dbReference>
<evidence type="ECO:0000313" key="2">
    <source>
        <dbReference type="EMBL" id="KAB8029720.1"/>
    </source>
</evidence>
<dbReference type="Proteomes" id="UP000442694">
    <property type="component" value="Unassembled WGS sequence"/>
</dbReference>
<reference evidence="2 3" key="1">
    <citation type="submission" date="2019-10" db="EMBL/GenBank/DDBJ databases">
        <title>New genus of Silvanigrellaceae.</title>
        <authorList>
            <person name="Pitt A."/>
            <person name="Hahn M.W."/>
        </authorList>
    </citation>
    <scope>NUCLEOTIDE SEQUENCE [LARGE SCALE GENOMIC DNA]</scope>
    <source>
        <strain evidence="2 3">33A1-SZDP</strain>
    </source>
</reference>
<evidence type="ECO:0000256" key="1">
    <source>
        <dbReference type="SAM" id="SignalP"/>
    </source>
</evidence>
<protein>
    <submittedName>
        <fullName evidence="2">Uncharacterized protein</fullName>
    </submittedName>
</protein>
<gene>
    <name evidence="2" type="ORF">GCL57_09245</name>
</gene>
<keyword evidence="1" id="KW-0732">Signal</keyword>
<feature type="chain" id="PRO_5032664775" evidence="1">
    <location>
        <begin position="26"/>
        <end position="409"/>
    </location>
</feature>
<dbReference type="RefSeq" id="WP_152213072.1">
    <property type="nucleotide sequence ID" value="NZ_WFLN01000007.1"/>
</dbReference>
<organism evidence="2 3">
    <name type="scientific">Fluviispira multicolorata</name>
    <dbReference type="NCBI Taxonomy" id="2654512"/>
    <lineage>
        <taxon>Bacteria</taxon>
        <taxon>Pseudomonadati</taxon>
        <taxon>Bdellovibrionota</taxon>
        <taxon>Oligoflexia</taxon>
        <taxon>Silvanigrellales</taxon>
        <taxon>Silvanigrellaceae</taxon>
        <taxon>Fluviispira</taxon>
    </lineage>
</organism>
<comment type="caution">
    <text evidence="2">The sequence shown here is derived from an EMBL/GenBank/DDBJ whole genome shotgun (WGS) entry which is preliminary data.</text>
</comment>
<proteinExistence type="predicted"/>
<keyword evidence="3" id="KW-1185">Reference proteome</keyword>
<evidence type="ECO:0000313" key="3">
    <source>
        <dbReference type="Proteomes" id="UP000442694"/>
    </source>
</evidence>
<dbReference type="AlphaFoldDB" id="A0A833JE23"/>
<feature type="signal peptide" evidence="1">
    <location>
        <begin position="1"/>
        <end position="25"/>
    </location>
</feature>
<accession>A0A833JE23</accession>
<name>A0A833JE23_9BACT</name>
<sequence>MRLYKKLLFSFCTLSFAIADCSAQADESTVSSNRIYFSSGYFENTFNSNEGMSYFPMSVYETYNWGFEKLSYDSSKLSRFFSWLIGGQILPLYVHGVTNTSFHEFGHATRDRRYGFNDIYYRPNDSSKTVTSFFSMFFERFATPFDGASTGAPNRGTADDEADFVISAGGMNNEILLSKLIAERIHERGGSVPDLSYYLNSKLGPYGYSTSDSKTGDPERLVSGYSRLGKNITRKDFQNHYLFSTFASGTFYSLLWGNIDYLRNSQHRIKPLSLGGFTLPDFYTYLNTKGISTEAVLHYQATENIKLGLSYERIYEGDSYDQISPEILFQINNQSHYIKNYSLKPQLVIGIESGRVDLGGSVLVEATTQLDVGMFLKYTYYNKNTLYGERNSPFASHSNELLAGAYYVL</sequence>